<evidence type="ECO:0008006" key="4">
    <source>
        <dbReference type="Google" id="ProtNLM"/>
    </source>
</evidence>
<sequence length="163" mass="18557">MHAMLDQAIAELQFLKKREERSLQSQIKQIEESFTLRLEIFEQQYLTKVEEIKQEMQAAIEQQKRKCETTILTAAKQLKQKTQQPAVVPDLPAPILEGQQKEVDEHGAETQRELSPVSAQKAKLRVLETKLASFSQESVDRVSSELKSGRRKAQISNGTQARA</sequence>
<feature type="region of interest" description="Disordered" evidence="1">
    <location>
        <begin position="135"/>
        <end position="163"/>
    </location>
</feature>
<evidence type="ECO:0000256" key="1">
    <source>
        <dbReference type="SAM" id="MobiDB-lite"/>
    </source>
</evidence>
<dbReference type="HOGENOM" id="CLU_1630369_0_0_1"/>
<reference evidence="3" key="2">
    <citation type="submission" date="2010-04" db="EMBL/GenBank/DDBJ databases">
        <authorList>
            <person name="Buell R."/>
            <person name="Hamilton J."/>
            <person name="Hostetler J."/>
        </authorList>
    </citation>
    <scope>NUCLEOTIDE SEQUENCE [LARGE SCALE GENOMIC DNA]</scope>
    <source>
        <strain evidence="3">DAOM:BR144</strain>
    </source>
</reference>
<feature type="compositionally biased region" description="Basic and acidic residues" evidence="1">
    <location>
        <begin position="99"/>
        <end position="112"/>
    </location>
</feature>
<protein>
    <recommendedName>
        <fullName evidence="4">SMARCC C-terminal domain-containing protein</fullName>
    </recommendedName>
</protein>
<name>K3X196_GLOUD</name>
<reference evidence="2" key="3">
    <citation type="submission" date="2015-02" db="UniProtKB">
        <authorList>
            <consortium name="EnsemblProtists"/>
        </authorList>
    </citation>
    <scope>IDENTIFICATION</scope>
    <source>
        <strain evidence="2">DAOM BR144</strain>
    </source>
</reference>
<dbReference type="InParanoid" id="K3X196"/>
<evidence type="ECO:0000313" key="3">
    <source>
        <dbReference type="Proteomes" id="UP000019132"/>
    </source>
</evidence>
<feature type="compositionally biased region" description="Basic and acidic residues" evidence="1">
    <location>
        <begin position="138"/>
        <end position="148"/>
    </location>
</feature>
<feature type="compositionally biased region" description="Polar residues" evidence="1">
    <location>
        <begin position="154"/>
        <end position="163"/>
    </location>
</feature>
<dbReference type="Proteomes" id="UP000019132">
    <property type="component" value="Unassembled WGS sequence"/>
</dbReference>
<dbReference type="VEuPathDB" id="FungiDB:PYU1_G010971"/>
<reference evidence="3" key="1">
    <citation type="journal article" date="2010" name="Genome Biol.">
        <title>Genome sequence of the necrotrophic plant pathogen Pythium ultimum reveals original pathogenicity mechanisms and effector repertoire.</title>
        <authorList>
            <person name="Levesque C.A."/>
            <person name="Brouwer H."/>
            <person name="Cano L."/>
            <person name="Hamilton J.P."/>
            <person name="Holt C."/>
            <person name="Huitema E."/>
            <person name="Raffaele S."/>
            <person name="Robideau G.P."/>
            <person name="Thines M."/>
            <person name="Win J."/>
            <person name="Zerillo M.M."/>
            <person name="Beakes G.W."/>
            <person name="Boore J.L."/>
            <person name="Busam D."/>
            <person name="Dumas B."/>
            <person name="Ferriera S."/>
            <person name="Fuerstenberg S.I."/>
            <person name="Gachon C.M."/>
            <person name="Gaulin E."/>
            <person name="Govers F."/>
            <person name="Grenville-Briggs L."/>
            <person name="Horner N."/>
            <person name="Hostetler J."/>
            <person name="Jiang R.H."/>
            <person name="Johnson J."/>
            <person name="Krajaejun T."/>
            <person name="Lin H."/>
            <person name="Meijer H.J."/>
            <person name="Moore B."/>
            <person name="Morris P."/>
            <person name="Phuntmart V."/>
            <person name="Puiu D."/>
            <person name="Shetty J."/>
            <person name="Stajich J.E."/>
            <person name="Tripathy S."/>
            <person name="Wawra S."/>
            <person name="van West P."/>
            <person name="Whitty B.R."/>
            <person name="Coutinho P.M."/>
            <person name="Henrissat B."/>
            <person name="Martin F."/>
            <person name="Thomas P.D."/>
            <person name="Tyler B.M."/>
            <person name="De Vries R.P."/>
            <person name="Kamoun S."/>
            <person name="Yandell M."/>
            <person name="Tisserat N."/>
            <person name="Buell C.R."/>
        </authorList>
    </citation>
    <scope>NUCLEOTIDE SEQUENCE</scope>
    <source>
        <strain evidence="3">DAOM:BR144</strain>
    </source>
</reference>
<keyword evidence="3" id="KW-1185">Reference proteome</keyword>
<dbReference type="eggNOG" id="ENOG502SGFV">
    <property type="taxonomic scope" value="Eukaryota"/>
</dbReference>
<accession>K3X196</accession>
<evidence type="ECO:0000313" key="2">
    <source>
        <dbReference type="EnsemblProtists" id="PYU1_T010995"/>
    </source>
</evidence>
<dbReference type="EnsemblProtists" id="PYU1_T010995">
    <property type="protein sequence ID" value="PYU1_T010995"/>
    <property type="gene ID" value="PYU1_G010971"/>
</dbReference>
<organism evidence="2 3">
    <name type="scientific">Globisporangium ultimum (strain ATCC 200006 / CBS 805.95 / DAOM BR144)</name>
    <name type="common">Pythium ultimum</name>
    <dbReference type="NCBI Taxonomy" id="431595"/>
    <lineage>
        <taxon>Eukaryota</taxon>
        <taxon>Sar</taxon>
        <taxon>Stramenopiles</taxon>
        <taxon>Oomycota</taxon>
        <taxon>Peronosporomycetes</taxon>
        <taxon>Pythiales</taxon>
        <taxon>Pythiaceae</taxon>
        <taxon>Globisporangium</taxon>
    </lineage>
</organism>
<proteinExistence type="predicted"/>
<feature type="region of interest" description="Disordered" evidence="1">
    <location>
        <begin position="97"/>
        <end position="120"/>
    </location>
</feature>
<dbReference type="EMBL" id="GL376590">
    <property type="status" value="NOT_ANNOTATED_CDS"/>
    <property type="molecule type" value="Genomic_DNA"/>
</dbReference>
<dbReference type="AlphaFoldDB" id="K3X196"/>